<accession>A0ABN8GMZ2</accession>
<keyword evidence="1" id="KW-0808">Transferase</keyword>
<dbReference type="SUPFAM" id="SSF55729">
    <property type="entry name" value="Acyl-CoA N-acyltransferases (Nat)"/>
    <property type="match status" value="1"/>
</dbReference>
<comment type="caution">
    <text evidence="5">The sequence shown here is derived from an EMBL/GenBank/DDBJ whole genome shotgun (WGS) entry which is preliminary data.</text>
</comment>
<gene>
    <name evidence="5" type="ORF">PAECIP111891_03022</name>
</gene>
<comment type="similarity">
    <text evidence="3">Belongs to the acetyltransferase family. RimJ subfamily.</text>
</comment>
<dbReference type="EMBL" id="CAKMMW010000008">
    <property type="protein sequence ID" value="CAH1207520.1"/>
    <property type="molecule type" value="Genomic_DNA"/>
</dbReference>
<reference evidence="5" key="1">
    <citation type="submission" date="2022-01" db="EMBL/GenBank/DDBJ databases">
        <authorList>
            <person name="Criscuolo A."/>
        </authorList>
    </citation>
    <scope>NUCLEOTIDE SEQUENCE</scope>
    <source>
        <strain evidence="5">CIP111891</strain>
    </source>
</reference>
<evidence type="ECO:0000313" key="5">
    <source>
        <dbReference type="EMBL" id="CAH1207520.1"/>
    </source>
</evidence>
<dbReference type="PANTHER" id="PTHR43792:SF8">
    <property type="entry name" value="[RIBOSOMAL PROTEIN US5]-ALANINE N-ACETYLTRANSFERASE"/>
    <property type="match status" value="1"/>
</dbReference>
<dbReference type="PANTHER" id="PTHR43792">
    <property type="entry name" value="GNAT FAMILY, PUTATIVE (AFU_ORTHOLOGUE AFUA_3G00765)-RELATED-RELATED"/>
    <property type="match status" value="1"/>
</dbReference>
<dbReference type="RefSeq" id="WP_236288310.1">
    <property type="nucleotide sequence ID" value="NZ_CAKMMW010000008.1"/>
</dbReference>
<evidence type="ECO:0000256" key="1">
    <source>
        <dbReference type="ARBA" id="ARBA00022679"/>
    </source>
</evidence>
<sequence>MSEKVSQVSIVPWSESDLELLRLINAPEMMEHLGGPETEEQLAIRHKRYLEISGKGKGHMFSIVLLPDREAVGSIGYWDSHWQGEYVYEVGWSVLPGFQGRGLASSALQAAISHASSEAKFRWMHAFPSIHNPASNAVCRKLNFTLMSECEFEYPPGHFMQCNDWRLELAESTSAD</sequence>
<dbReference type="InterPro" id="IPR016181">
    <property type="entry name" value="Acyl_CoA_acyltransferase"/>
</dbReference>
<evidence type="ECO:0000313" key="6">
    <source>
        <dbReference type="Proteomes" id="UP000838821"/>
    </source>
</evidence>
<keyword evidence="2" id="KW-0012">Acyltransferase</keyword>
<dbReference type="PROSITE" id="PS51186">
    <property type="entry name" value="GNAT"/>
    <property type="match status" value="1"/>
</dbReference>
<evidence type="ECO:0000259" key="4">
    <source>
        <dbReference type="PROSITE" id="PS51186"/>
    </source>
</evidence>
<evidence type="ECO:0000256" key="2">
    <source>
        <dbReference type="ARBA" id="ARBA00023315"/>
    </source>
</evidence>
<dbReference type="Gene3D" id="3.40.630.30">
    <property type="match status" value="1"/>
</dbReference>
<dbReference type="Proteomes" id="UP000838821">
    <property type="component" value="Unassembled WGS sequence"/>
</dbReference>
<organism evidence="5 6">
    <name type="scientific">Paenibacillus allorhizoplanae</name>
    <dbReference type="NCBI Taxonomy" id="2905648"/>
    <lineage>
        <taxon>Bacteria</taxon>
        <taxon>Bacillati</taxon>
        <taxon>Bacillota</taxon>
        <taxon>Bacilli</taxon>
        <taxon>Bacillales</taxon>
        <taxon>Paenibacillaceae</taxon>
        <taxon>Paenibacillus</taxon>
    </lineage>
</organism>
<protein>
    <recommendedName>
        <fullName evidence="4">N-acetyltransferase domain-containing protein</fullName>
    </recommendedName>
</protein>
<dbReference type="InterPro" id="IPR000182">
    <property type="entry name" value="GNAT_dom"/>
</dbReference>
<keyword evidence="6" id="KW-1185">Reference proteome</keyword>
<feature type="domain" description="N-acetyltransferase" evidence="4">
    <location>
        <begin position="8"/>
        <end position="165"/>
    </location>
</feature>
<dbReference type="InterPro" id="IPR051531">
    <property type="entry name" value="N-acetyltransferase"/>
</dbReference>
<evidence type="ECO:0000256" key="3">
    <source>
        <dbReference type="ARBA" id="ARBA00038502"/>
    </source>
</evidence>
<dbReference type="Pfam" id="PF13302">
    <property type="entry name" value="Acetyltransf_3"/>
    <property type="match status" value="1"/>
</dbReference>
<dbReference type="CDD" id="cd04301">
    <property type="entry name" value="NAT_SF"/>
    <property type="match status" value="1"/>
</dbReference>
<proteinExistence type="inferred from homology"/>
<name>A0ABN8GMZ2_9BACL</name>